<keyword evidence="4" id="KW-1185">Reference proteome</keyword>
<evidence type="ECO:0000256" key="1">
    <source>
        <dbReference type="ARBA" id="ARBA00022801"/>
    </source>
</evidence>
<dbReference type="RefSeq" id="WP_067904452.1">
    <property type="nucleotide sequence ID" value="NZ_VSFG01000001.1"/>
</dbReference>
<protein>
    <submittedName>
        <fullName evidence="3">Class E sortase</fullName>
    </submittedName>
</protein>
<evidence type="ECO:0000256" key="2">
    <source>
        <dbReference type="PIRSR" id="PIRSR605754-1"/>
    </source>
</evidence>
<dbReference type="CDD" id="cd05830">
    <property type="entry name" value="Sortase_E"/>
    <property type="match status" value="1"/>
</dbReference>
<dbReference type="InterPro" id="IPR005754">
    <property type="entry name" value="Sortase"/>
</dbReference>
<proteinExistence type="predicted"/>
<dbReference type="InterPro" id="IPR023365">
    <property type="entry name" value="Sortase_dom-sf"/>
</dbReference>
<sequence length="200" mass="22029">MFDRKSLLAAGVAVYCSVSVLGLPQARAAAEASAGPVAAARAHAARPAPAARPAQPKRGALIGKIWIPRMGLKTGVWEGVSQRVLRLGPGHYPWTGLPGRDGNTVLLGHRTTWRHPFNRLDLMRGGDRIVLRYGRTTYTYRARLKRVIDPMDRRALEPVPFKARSAPHGQWITLITCTPKGSDRHRLVVVGKLSHTSRKR</sequence>
<accession>A0A5D0NWE7</accession>
<dbReference type="Proteomes" id="UP000323380">
    <property type="component" value="Unassembled WGS sequence"/>
</dbReference>
<evidence type="ECO:0000313" key="3">
    <source>
        <dbReference type="EMBL" id="TYB48970.1"/>
    </source>
</evidence>
<dbReference type="NCBIfam" id="TIGR01076">
    <property type="entry name" value="sortase_fam"/>
    <property type="match status" value="1"/>
</dbReference>
<dbReference type="Pfam" id="PF04203">
    <property type="entry name" value="Sortase"/>
    <property type="match status" value="1"/>
</dbReference>
<gene>
    <name evidence="3" type="ORF">FXF69_07435</name>
</gene>
<dbReference type="Gene3D" id="2.40.260.10">
    <property type="entry name" value="Sortase"/>
    <property type="match status" value="1"/>
</dbReference>
<dbReference type="SUPFAM" id="SSF63817">
    <property type="entry name" value="Sortase"/>
    <property type="match status" value="1"/>
</dbReference>
<name>A0A5D0NWE7_9ACTN</name>
<dbReference type="GO" id="GO:0016787">
    <property type="term" value="F:hydrolase activity"/>
    <property type="evidence" value="ECO:0007669"/>
    <property type="project" value="UniProtKB-KW"/>
</dbReference>
<reference evidence="3 4" key="1">
    <citation type="submission" date="2019-08" db="EMBL/GenBank/DDBJ databases">
        <title>Actinomadura sp. nov. CYP1-5 isolated from mountain soil.</title>
        <authorList>
            <person name="Songsumanus A."/>
            <person name="Kuncharoen N."/>
            <person name="Kudo T."/>
            <person name="Yuki M."/>
            <person name="Igarashi Y."/>
            <person name="Tanasupawat S."/>
        </authorList>
    </citation>
    <scope>NUCLEOTIDE SEQUENCE [LARGE SCALE GENOMIC DNA]</scope>
    <source>
        <strain evidence="3 4">JCM 14158</strain>
    </source>
</reference>
<keyword evidence="1" id="KW-0378">Hydrolase</keyword>
<dbReference type="AlphaFoldDB" id="A0A5D0NWE7"/>
<comment type="caution">
    <text evidence="3">The sequence shown here is derived from an EMBL/GenBank/DDBJ whole genome shotgun (WGS) entry which is preliminary data.</text>
</comment>
<organism evidence="3 4">
    <name type="scientific">Actinomadura chibensis</name>
    <dbReference type="NCBI Taxonomy" id="392828"/>
    <lineage>
        <taxon>Bacteria</taxon>
        <taxon>Bacillati</taxon>
        <taxon>Actinomycetota</taxon>
        <taxon>Actinomycetes</taxon>
        <taxon>Streptosporangiales</taxon>
        <taxon>Thermomonosporaceae</taxon>
        <taxon>Actinomadura</taxon>
    </lineage>
</organism>
<feature type="active site" description="Proton donor/acceptor" evidence="2">
    <location>
        <position position="109"/>
    </location>
</feature>
<feature type="active site" description="Acyl-thioester intermediate" evidence="2">
    <location>
        <position position="177"/>
    </location>
</feature>
<dbReference type="EMBL" id="VSFG01000001">
    <property type="protein sequence ID" value="TYB48970.1"/>
    <property type="molecule type" value="Genomic_DNA"/>
</dbReference>
<evidence type="ECO:0000313" key="4">
    <source>
        <dbReference type="Proteomes" id="UP000323380"/>
    </source>
</evidence>
<dbReference type="InterPro" id="IPR042003">
    <property type="entry name" value="Sortase_E"/>
</dbReference>